<feature type="transmembrane region" description="Helical" evidence="1">
    <location>
        <begin position="40"/>
        <end position="60"/>
    </location>
</feature>
<keyword evidence="3" id="KW-1185">Reference proteome</keyword>
<dbReference type="KEGG" id="bgok:Pr1d_41610"/>
<accession>A0A5B9QGQ3</accession>
<organism evidence="2 3">
    <name type="scientific">Bythopirellula goksoeyrii</name>
    <dbReference type="NCBI Taxonomy" id="1400387"/>
    <lineage>
        <taxon>Bacteria</taxon>
        <taxon>Pseudomonadati</taxon>
        <taxon>Planctomycetota</taxon>
        <taxon>Planctomycetia</taxon>
        <taxon>Pirellulales</taxon>
        <taxon>Lacipirellulaceae</taxon>
        <taxon>Bythopirellula</taxon>
    </lineage>
</organism>
<name>A0A5B9QGQ3_9BACT</name>
<dbReference type="EMBL" id="CP042913">
    <property type="protein sequence ID" value="QEG36825.1"/>
    <property type="molecule type" value="Genomic_DNA"/>
</dbReference>
<reference evidence="2 3" key="1">
    <citation type="submission" date="2019-08" db="EMBL/GenBank/DDBJ databases">
        <title>Deep-cultivation of Planctomycetes and their phenomic and genomic characterization uncovers novel biology.</title>
        <authorList>
            <person name="Wiegand S."/>
            <person name="Jogler M."/>
            <person name="Boedeker C."/>
            <person name="Pinto D."/>
            <person name="Vollmers J."/>
            <person name="Rivas-Marin E."/>
            <person name="Kohn T."/>
            <person name="Peeters S.H."/>
            <person name="Heuer A."/>
            <person name="Rast P."/>
            <person name="Oberbeckmann S."/>
            <person name="Bunk B."/>
            <person name="Jeske O."/>
            <person name="Meyerdierks A."/>
            <person name="Storesund J.E."/>
            <person name="Kallscheuer N."/>
            <person name="Luecker S."/>
            <person name="Lage O.M."/>
            <person name="Pohl T."/>
            <person name="Merkel B.J."/>
            <person name="Hornburger P."/>
            <person name="Mueller R.-W."/>
            <person name="Bruemmer F."/>
            <person name="Labrenz M."/>
            <person name="Spormann A.M."/>
            <person name="Op den Camp H."/>
            <person name="Overmann J."/>
            <person name="Amann R."/>
            <person name="Jetten M.S.M."/>
            <person name="Mascher T."/>
            <person name="Medema M.H."/>
            <person name="Devos D.P."/>
            <person name="Kaster A.-K."/>
            <person name="Ovreas L."/>
            <person name="Rohde M."/>
            <person name="Galperin M.Y."/>
            <person name="Jogler C."/>
        </authorList>
    </citation>
    <scope>NUCLEOTIDE SEQUENCE [LARGE SCALE GENOMIC DNA]</scope>
    <source>
        <strain evidence="2 3">Pr1d</strain>
    </source>
</reference>
<sequence length="205" mass="22149">MERELDRFAASVRLGFRTVGHNTEPSSGREKMVQRICSQATLLVLGISVGILVSIGWFGIGQAVPVQATATHGEKNFAIATGYVDEDQEAFYFLDFLTGDLRAAVVSQRTGEFVAFFEKNIQEDFPGLSKNPKFLMVTGLASLPRGSSPFQIGSSLIYIAEAVSGEVSAYAIPWNPSLSAKGALQRGTFVKLAGGSFRTAFVRDE</sequence>
<protein>
    <submittedName>
        <fullName evidence="2">Uncharacterized protein</fullName>
    </submittedName>
</protein>
<evidence type="ECO:0000256" key="1">
    <source>
        <dbReference type="SAM" id="Phobius"/>
    </source>
</evidence>
<keyword evidence="1" id="KW-0812">Transmembrane</keyword>
<keyword evidence="1" id="KW-1133">Transmembrane helix</keyword>
<keyword evidence="1" id="KW-0472">Membrane</keyword>
<gene>
    <name evidence="2" type="ORF">Pr1d_41610</name>
</gene>
<evidence type="ECO:0000313" key="2">
    <source>
        <dbReference type="EMBL" id="QEG36825.1"/>
    </source>
</evidence>
<proteinExistence type="predicted"/>
<dbReference type="Proteomes" id="UP000323917">
    <property type="component" value="Chromosome"/>
</dbReference>
<evidence type="ECO:0000313" key="3">
    <source>
        <dbReference type="Proteomes" id="UP000323917"/>
    </source>
</evidence>
<dbReference type="AlphaFoldDB" id="A0A5B9QGQ3"/>